<evidence type="ECO:0000313" key="1">
    <source>
        <dbReference type="EMBL" id="AYV86142.1"/>
    </source>
</evidence>
<gene>
    <name evidence="1" type="ORF">Solumvirus1_17</name>
</gene>
<name>A0A3G5AG48_9VIRU</name>
<dbReference type="EMBL" id="MK072498">
    <property type="protein sequence ID" value="AYV86142.1"/>
    <property type="molecule type" value="Genomic_DNA"/>
</dbReference>
<protein>
    <submittedName>
        <fullName evidence="1">Uncharacterized protein</fullName>
    </submittedName>
</protein>
<sequence>MNDKNNELVLRDILEDFNDDFPRLISMRIDSILNDSEDLIGYRYNRKDEILLNKPSSILLYIYHLTFLLMKSDDPLLKYINDFKRVAIEGNLFGFNNDPTPPMIRKDIEKSGRYREHDTLGYYTSIGDGRYAQHGKFITYNTNYRIVQESFYEYGTLEKLVVYAIHNDFSISKILEAKYRYSKMVEVSLIGQYYSSTVNIVGKYIFTCVNDVKTSNLLVYIQYNIRLLHMSGGTKKGIVMDLLNPNIVKSYGIMPVGISFLSSEYESSKNTGIRRYLSYHNDDKTIESIPRELYYHQFTYFHTLSIFPKEITAIIYSYMDPDIMYLLLQAKKTLLPYIKNDDIREEIELINTAFGISDKSI</sequence>
<organism evidence="1">
    <name type="scientific">Solumvirus sp</name>
    <dbReference type="NCBI Taxonomy" id="2487773"/>
    <lineage>
        <taxon>Viruses</taxon>
        <taxon>Pithoviruses</taxon>
    </lineage>
</organism>
<accession>A0A3G5AG48</accession>
<reference evidence="1" key="1">
    <citation type="submission" date="2018-10" db="EMBL/GenBank/DDBJ databases">
        <title>Hidden diversity of soil giant viruses.</title>
        <authorList>
            <person name="Schulz F."/>
            <person name="Alteio L."/>
            <person name="Goudeau D."/>
            <person name="Ryan E.M."/>
            <person name="Malmstrom R.R."/>
            <person name="Blanchard J."/>
            <person name="Woyke T."/>
        </authorList>
    </citation>
    <scope>NUCLEOTIDE SEQUENCE</scope>
    <source>
        <strain evidence="1">SMV1</strain>
    </source>
</reference>
<proteinExistence type="predicted"/>